<evidence type="ECO:0000256" key="11">
    <source>
        <dbReference type="ARBA" id="ARBA00023160"/>
    </source>
</evidence>
<accession>A0A0L7LP40</accession>
<keyword evidence="7 12" id="KW-0560">Oxidoreductase</keyword>
<keyword evidence="4 12" id="KW-0812">Transmembrane</keyword>
<evidence type="ECO:0000256" key="7">
    <source>
        <dbReference type="ARBA" id="ARBA00023002"/>
    </source>
</evidence>
<feature type="transmembrane region" description="Helical" evidence="13">
    <location>
        <begin position="149"/>
        <end position="168"/>
    </location>
</feature>
<gene>
    <name evidence="15" type="ORF">OBRU01_01717</name>
</gene>
<reference evidence="15 16" key="1">
    <citation type="journal article" date="2015" name="Genome Biol. Evol.">
        <title>The genome of winter moth (Operophtera brumata) provides a genomic perspective on sexual dimorphism and phenology.</title>
        <authorList>
            <person name="Derks M.F."/>
            <person name="Smit S."/>
            <person name="Salis L."/>
            <person name="Schijlen E."/>
            <person name="Bossers A."/>
            <person name="Mateman C."/>
            <person name="Pijl A.S."/>
            <person name="de Ridder D."/>
            <person name="Groenen M.A."/>
            <person name="Visser M.E."/>
            <person name="Megens H.J."/>
        </authorList>
    </citation>
    <scope>NUCLEOTIDE SEQUENCE [LARGE SCALE GENOMIC DNA]</scope>
    <source>
        <strain evidence="15">WM2013NL</strain>
        <tissue evidence="15">Head and thorax</tissue>
    </source>
</reference>
<dbReference type="GO" id="GO:0006636">
    <property type="term" value="P:unsaturated fatty acid biosynthetic process"/>
    <property type="evidence" value="ECO:0007669"/>
    <property type="project" value="TreeGrafter"/>
</dbReference>
<keyword evidence="11 12" id="KW-0275">Fatty acid biosynthesis</keyword>
<dbReference type="GO" id="GO:0004768">
    <property type="term" value="F:stearoyl-CoA 9-desaturase activity"/>
    <property type="evidence" value="ECO:0007669"/>
    <property type="project" value="TreeGrafter"/>
</dbReference>
<organism evidence="15 16">
    <name type="scientific">Operophtera brumata</name>
    <name type="common">Winter moth</name>
    <name type="synonym">Phalaena brumata</name>
    <dbReference type="NCBI Taxonomy" id="104452"/>
    <lineage>
        <taxon>Eukaryota</taxon>
        <taxon>Metazoa</taxon>
        <taxon>Ecdysozoa</taxon>
        <taxon>Arthropoda</taxon>
        <taxon>Hexapoda</taxon>
        <taxon>Insecta</taxon>
        <taxon>Pterygota</taxon>
        <taxon>Neoptera</taxon>
        <taxon>Endopterygota</taxon>
        <taxon>Lepidoptera</taxon>
        <taxon>Glossata</taxon>
        <taxon>Ditrysia</taxon>
        <taxon>Geometroidea</taxon>
        <taxon>Geometridae</taxon>
        <taxon>Larentiinae</taxon>
        <taxon>Operophtera</taxon>
    </lineage>
</organism>
<sequence>MAPNSSNEDIFITEETRVQKVVPRTYEIVWLNVIVFVYYHLAAVYGLTYKAKMPLQVFLMLCQSLANQNSAIHWVRNHRLHHKVMISLGSGPHFSDTDADPHNSSRGFFYSHVGWVMVKKHPEAKLKGRLIDLSDVYGNPVLRFQQRNANWLITIIAFVLPTVIPFLWNEALTIAYHLNMLRYVLTLNATFSVNSVAHMWGHRPYDKRISPAENLSVSIMTLGEGSHNYHHVFPYDYRTAELGGSFLNPTTIFIDFCALIGQAYDRRYVDKES</sequence>
<dbReference type="Proteomes" id="UP000037510">
    <property type="component" value="Unassembled WGS sequence"/>
</dbReference>
<evidence type="ECO:0000256" key="12">
    <source>
        <dbReference type="RuleBase" id="RU000581"/>
    </source>
</evidence>
<feature type="transmembrane region" description="Helical" evidence="13">
    <location>
        <begin position="28"/>
        <end position="47"/>
    </location>
</feature>
<evidence type="ECO:0000256" key="3">
    <source>
        <dbReference type="ARBA" id="ARBA00022516"/>
    </source>
</evidence>
<evidence type="ECO:0000256" key="9">
    <source>
        <dbReference type="ARBA" id="ARBA00023098"/>
    </source>
</evidence>
<dbReference type="GO" id="GO:0005506">
    <property type="term" value="F:iron ion binding"/>
    <property type="evidence" value="ECO:0007669"/>
    <property type="project" value="TreeGrafter"/>
</dbReference>
<comment type="similarity">
    <text evidence="2 12">Belongs to the fatty acid desaturase type 1 family.</text>
</comment>
<dbReference type="Pfam" id="PF00487">
    <property type="entry name" value="FA_desaturase"/>
    <property type="match status" value="1"/>
</dbReference>
<dbReference type="InterPro" id="IPR005804">
    <property type="entry name" value="FA_desaturase_dom"/>
</dbReference>
<keyword evidence="6 13" id="KW-1133">Transmembrane helix</keyword>
<comment type="caution">
    <text evidence="15">The sequence shown here is derived from an EMBL/GenBank/DDBJ whole genome shotgun (WGS) entry which is preliminary data.</text>
</comment>
<keyword evidence="3 12" id="KW-0444">Lipid biosynthesis</keyword>
<dbReference type="CDD" id="cd03505">
    <property type="entry name" value="Delta9-FADS-like"/>
    <property type="match status" value="1"/>
</dbReference>
<evidence type="ECO:0000256" key="5">
    <source>
        <dbReference type="ARBA" id="ARBA00022832"/>
    </source>
</evidence>
<dbReference type="STRING" id="104452.A0A0L7LP40"/>
<evidence type="ECO:0000313" key="15">
    <source>
        <dbReference type="EMBL" id="KOB77185.1"/>
    </source>
</evidence>
<proteinExistence type="inferred from homology"/>
<keyword evidence="8" id="KW-0408">Iron</keyword>
<evidence type="ECO:0000256" key="13">
    <source>
        <dbReference type="SAM" id="Phobius"/>
    </source>
</evidence>
<keyword evidence="10 13" id="KW-0472">Membrane</keyword>
<keyword evidence="16" id="KW-1185">Reference proteome</keyword>
<dbReference type="GO" id="GO:0005789">
    <property type="term" value="C:endoplasmic reticulum membrane"/>
    <property type="evidence" value="ECO:0007669"/>
    <property type="project" value="TreeGrafter"/>
</dbReference>
<feature type="transmembrane region" description="Helical" evidence="13">
    <location>
        <begin position="180"/>
        <end position="200"/>
    </location>
</feature>
<dbReference type="PANTHER" id="PTHR11351">
    <property type="entry name" value="ACYL-COA DESATURASE"/>
    <property type="match status" value="1"/>
</dbReference>
<comment type="cofactor">
    <cofactor evidence="12">
        <name>Fe(2+)</name>
        <dbReference type="ChEBI" id="CHEBI:29033"/>
    </cofactor>
</comment>
<feature type="non-terminal residue" evidence="15">
    <location>
        <position position="273"/>
    </location>
</feature>
<protein>
    <submittedName>
        <fullName evidence="15">Fatty-acyl-CoA desaturase</fullName>
    </submittedName>
</protein>
<feature type="domain" description="Fatty acid desaturase" evidence="14">
    <location>
        <begin position="60"/>
        <end position="235"/>
    </location>
</feature>
<evidence type="ECO:0000256" key="1">
    <source>
        <dbReference type="ARBA" id="ARBA00004141"/>
    </source>
</evidence>
<comment type="domain">
    <text evidence="12">The histidine box domains are involved in binding the catalytic metal ions.</text>
</comment>
<keyword evidence="5" id="KW-0276">Fatty acid metabolism</keyword>
<dbReference type="PANTHER" id="PTHR11351:SF31">
    <property type="entry name" value="DESATURASE 1, ISOFORM A-RELATED"/>
    <property type="match status" value="1"/>
</dbReference>
<dbReference type="AlphaFoldDB" id="A0A0L7LP40"/>
<dbReference type="EMBL" id="JTDY01000435">
    <property type="protein sequence ID" value="KOB77185.1"/>
    <property type="molecule type" value="Genomic_DNA"/>
</dbReference>
<comment type="subcellular location">
    <subcellularLocation>
        <location evidence="1">Membrane</location>
        <topology evidence="1">Multi-pass membrane protein</topology>
    </subcellularLocation>
</comment>
<evidence type="ECO:0000256" key="2">
    <source>
        <dbReference type="ARBA" id="ARBA00009295"/>
    </source>
</evidence>
<name>A0A0L7LP40_OPEBR</name>
<keyword evidence="9" id="KW-0443">Lipid metabolism</keyword>
<dbReference type="PRINTS" id="PR00075">
    <property type="entry name" value="FACDDSATRASE"/>
</dbReference>
<evidence type="ECO:0000256" key="4">
    <source>
        <dbReference type="ARBA" id="ARBA00022692"/>
    </source>
</evidence>
<dbReference type="InterPro" id="IPR015876">
    <property type="entry name" value="Acyl-CoA_DS"/>
</dbReference>
<evidence type="ECO:0000313" key="16">
    <source>
        <dbReference type="Proteomes" id="UP000037510"/>
    </source>
</evidence>
<evidence type="ECO:0000256" key="6">
    <source>
        <dbReference type="ARBA" id="ARBA00022989"/>
    </source>
</evidence>
<evidence type="ECO:0000256" key="10">
    <source>
        <dbReference type="ARBA" id="ARBA00023136"/>
    </source>
</evidence>
<evidence type="ECO:0000259" key="14">
    <source>
        <dbReference type="Pfam" id="PF00487"/>
    </source>
</evidence>
<evidence type="ECO:0000256" key="8">
    <source>
        <dbReference type="ARBA" id="ARBA00023004"/>
    </source>
</evidence>